<reference evidence="4" key="2">
    <citation type="submission" date="2025-08" db="UniProtKB">
        <authorList>
            <consortium name="Ensembl"/>
        </authorList>
    </citation>
    <scope>IDENTIFICATION</scope>
    <source>
        <strain evidence="4">Thorbecke</strain>
    </source>
</reference>
<keyword evidence="5" id="KW-1185">Reference proteome</keyword>
<sequence length="88" mass="9696">VQNSGLLILALLLPHCSGCKLLENIVENTTNTGVSEKEYKTVLHSLIYTHDTERAIEVFKQCFLSQSNETLLNISVMLANLTSSCSVL</sequence>
<dbReference type="SUPFAM" id="SSF48201">
    <property type="entry name" value="Uteroglobin-like"/>
    <property type="match status" value="1"/>
</dbReference>
<dbReference type="PANTHER" id="PTHR14037:SF4">
    <property type="entry name" value="MAMMAGLOBIN-B"/>
    <property type="match status" value="1"/>
</dbReference>
<evidence type="ECO:0000256" key="3">
    <source>
        <dbReference type="SAM" id="SignalP"/>
    </source>
</evidence>
<keyword evidence="2" id="KW-0964">Secreted</keyword>
<dbReference type="InterPro" id="IPR016126">
    <property type="entry name" value="Secretoglobin"/>
</dbReference>
<reference evidence="4 5" key="1">
    <citation type="journal article" date="2011" name="Nature">
        <title>A high-resolution map of human evolutionary constraint using 29 mammals.</title>
        <authorList>
            <person name="Lindblad-Toh K."/>
            <person name="Garber M."/>
            <person name="Zuk O."/>
            <person name="Lin M.F."/>
            <person name="Parker B.J."/>
            <person name="Washietl S."/>
            <person name="Kheradpour P."/>
            <person name="Ernst J."/>
            <person name="Jordan G."/>
            <person name="Mauceli E."/>
            <person name="Ward L.D."/>
            <person name="Lowe C.B."/>
            <person name="Holloway A.K."/>
            <person name="Clamp M."/>
            <person name="Gnerre S."/>
            <person name="Alfoldi J."/>
            <person name="Beal K."/>
            <person name="Chang J."/>
            <person name="Clawson H."/>
            <person name="Cuff J."/>
            <person name="Di Palma F."/>
            <person name="Fitzgerald S."/>
            <person name="Flicek P."/>
            <person name="Guttman M."/>
            <person name="Hubisz M.J."/>
            <person name="Jaffe D.B."/>
            <person name="Jungreis I."/>
            <person name="Kent W.J."/>
            <person name="Kostka D."/>
            <person name="Lara M."/>
            <person name="Martins A.L."/>
            <person name="Massingham T."/>
            <person name="Moltke I."/>
            <person name="Raney B.J."/>
            <person name="Rasmussen M.D."/>
            <person name="Robinson J."/>
            <person name="Stark A."/>
            <person name="Vilella A.J."/>
            <person name="Wen J."/>
            <person name="Xie X."/>
            <person name="Zody M.C."/>
            <person name="Baldwin J."/>
            <person name="Bloom T."/>
            <person name="Chin C.W."/>
            <person name="Heiman D."/>
            <person name="Nicol R."/>
            <person name="Nusbaum C."/>
            <person name="Young S."/>
            <person name="Wilkinson J."/>
            <person name="Worley K.C."/>
            <person name="Kovar C.L."/>
            <person name="Muzny D.M."/>
            <person name="Gibbs R.A."/>
            <person name="Cree A."/>
            <person name="Dihn H.H."/>
            <person name="Fowler G."/>
            <person name="Jhangiani S."/>
            <person name="Joshi V."/>
            <person name="Lee S."/>
            <person name="Lewis L.R."/>
            <person name="Nazareth L.V."/>
            <person name="Okwuonu G."/>
            <person name="Santibanez J."/>
            <person name="Warren W.C."/>
            <person name="Mardis E.R."/>
            <person name="Weinstock G.M."/>
            <person name="Wilson R.K."/>
            <person name="Delehaunty K."/>
            <person name="Dooling D."/>
            <person name="Fronik C."/>
            <person name="Fulton L."/>
            <person name="Fulton B."/>
            <person name="Graves T."/>
            <person name="Minx P."/>
            <person name="Sodergren E."/>
            <person name="Birney E."/>
            <person name="Margulies E.H."/>
            <person name="Herrero J."/>
            <person name="Green E.D."/>
            <person name="Haussler D."/>
            <person name="Siepel A."/>
            <person name="Goldman N."/>
            <person name="Pollard K.S."/>
            <person name="Pedersen J.S."/>
            <person name="Lander E.S."/>
            <person name="Kellis M."/>
        </authorList>
    </citation>
    <scope>NUCLEOTIDE SEQUENCE [LARGE SCALE GENOMIC DNA]</scope>
    <source>
        <strain evidence="5">Thorbecke</strain>
    </source>
</reference>
<protein>
    <submittedName>
        <fullName evidence="4">Uncharacterized protein</fullName>
    </submittedName>
</protein>
<reference evidence="4" key="3">
    <citation type="submission" date="2025-09" db="UniProtKB">
        <authorList>
            <consortium name="Ensembl"/>
        </authorList>
    </citation>
    <scope>IDENTIFICATION</scope>
    <source>
        <strain evidence="4">Thorbecke</strain>
    </source>
</reference>
<dbReference type="AlphaFoldDB" id="A0A5F9DEM8"/>
<evidence type="ECO:0000313" key="4">
    <source>
        <dbReference type="Ensembl" id="ENSOCUP00000043776.1"/>
    </source>
</evidence>
<dbReference type="InParanoid" id="A0A5F9DEM8"/>
<comment type="subcellular location">
    <subcellularLocation>
        <location evidence="1">Secreted</location>
    </subcellularLocation>
</comment>
<dbReference type="Proteomes" id="UP000001811">
    <property type="component" value="Unplaced"/>
</dbReference>
<accession>A0A5F9DEM8</accession>
<evidence type="ECO:0000256" key="2">
    <source>
        <dbReference type="ARBA" id="ARBA00022525"/>
    </source>
</evidence>
<feature type="signal peptide" evidence="3">
    <location>
        <begin position="1"/>
        <end position="18"/>
    </location>
</feature>
<dbReference type="GO" id="GO:0005615">
    <property type="term" value="C:extracellular space"/>
    <property type="evidence" value="ECO:0007669"/>
    <property type="project" value="TreeGrafter"/>
</dbReference>
<dbReference type="Pfam" id="PF01099">
    <property type="entry name" value="Uteroglobin"/>
    <property type="match status" value="1"/>
</dbReference>
<feature type="chain" id="PRO_5023888692" evidence="3">
    <location>
        <begin position="19"/>
        <end position="88"/>
    </location>
</feature>
<dbReference type="GO" id="GO:0030521">
    <property type="term" value="P:androgen receptor signaling pathway"/>
    <property type="evidence" value="ECO:0007669"/>
    <property type="project" value="TreeGrafter"/>
</dbReference>
<dbReference type="PROSITE" id="PS51311">
    <property type="entry name" value="SCGB"/>
    <property type="match status" value="1"/>
</dbReference>
<dbReference type="InterPro" id="IPR035960">
    <property type="entry name" value="Secretoglobin_sf"/>
</dbReference>
<keyword evidence="3" id="KW-0732">Signal</keyword>
<name>A0A5F9DEM8_RABIT</name>
<evidence type="ECO:0000313" key="5">
    <source>
        <dbReference type="Proteomes" id="UP000001811"/>
    </source>
</evidence>
<organism evidence="4 5">
    <name type="scientific">Oryctolagus cuniculus</name>
    <name type="common">Rabbit</name>
    <dbReference type="NCBI Taxonomy" id="9986"/>
    <lineage>
        <taxon>Eukaryota</taxon>
        <taxon>Metazoa</taxon>
        <taxon>Chordata</taxon>
        <taxon>Craniata</taxon>
        <taxon>Vertebrata</taxon>
        <taxon>Euteleostomi</taxon>
        <taxon>Mammalia</taxon>
        <taxon>Eutheria</taxon>
        <taxon>Euarchontoglires</taxon>
        <taxon>Glires</taxon>
        <taxon>Lagomorpha</taxon>
        <taxon>Leporidae</taxon>
        <taxon>Oryctolagus</taxon>
    </lineage>
</organism>
<dbReference type="Ensembl" id="ENSOCUT00000047277.1">
    <property type="protein sequence ID" value="ENSOCUP00000043776.1"/>
    <property type="gene ID" value="ENSOCUG00000032972.1"/>
</dbReference>
<dbReference type="GeneTree" id="ENSGT01010000228794"/>
<dbReference type="PANTHER" id="PTHR14037">
    <property type="entry name" value="MAMMAGLOBIN-RELATED"/>
    <property type="match status" value="1"/>
</dbReference>
<evidence type="ECO:0000256" key="1">
    <source>
        <dbReference type="ARBA" id="ARBA00004613"/>
    </source>
</evidence>
<proteinExistence type="predicted"/>